<dbReference type="EMBL" id="WEGI01000026">
    <property type="protein sequence ID" value="MQY31933.1"/>
    <property type="molecule type" value="Genomic_DNA"/>
</dbReference>
<keyword evidence="3" id="KW-1185">Reference proteome</keyword>
<gene>
    <name evidence="2" type="ORF">NRB56_75450</name>
</gene>
<name>A0A7K0E1G9_9NOCA</name>
<dbReference type="AlphaFoldDB" id="A0A7K0E1G9"/>
<sequence length="204" mass="21050">MDPVVIRAATTLVRLTASDEWSGARDVVVDWWHRHDLGDAGQVGADLDRLRGEVAAAGDDRQLPAALAVEWQLRLRRVITANPALAVELSRLVAEQLVPLLTAAAAVQDSAVTGDGNTTIQAGGDARTLGQRSIAIDTGGGAFRGTAATGDRSWVVHAAGATIGAIGDHNTQVNHFQAPGGRPVGPPADPVADDRTAPAPDSPS</sequence>
<accession>A0A7K0E1G9</accession>
<evidence type="ECO:0000256" key="1">
    <source>
        <dbReference type="SAM" id="MobiDB-lite"/>
    </source>
</evidence>
<proteinExistence type="predicted"/>
<reference evidence="2 3" key="1">
    <citation type="submission" date="2019-10" db="EMBL/GenBank/DDBJ databases">
        <title>Nocardia macrotermitis sp. nov. and Nocardia aurantia sp. nov., isolated from the gut of fungus growing-termite Macrotermes natalensis.</title>
        <authorList>
            <person name="Benndorf R."/>
            <person name="Schwitalla J."/>
            <person name="Martin K."/>
            <person name="De Beer W."/>
            <person name="Kaster A.-K."/>
            <person name="Vollmers J."/>
            <person name="Poulsen M."/>
            <person name="Beemelmanns C."/>
        </authorList>
    </citation>
    <scope>NUCLEOTIDE SEQUENCE [LARGE SCALE GENOMIC DNA]</scope>
    <source>
        <strain evidence="2 3">RB56</strain>
    </source>
</reference>
<dbReference type="Proteomes" id="UP000431401">
    <property type="component" value="Unassembled WGS sequence"/>
</dbReference>
<organism evidence="2 3">
    <name type="scientific">Nocardia aurantia</name>
    <dbReference type="NCBI Taxonomy" id="2585199"/>
    <lineage>
        <taxon>Bacteria</taxon>
        <taxon>Bacillati</taxon>
        <taxon>Actinomycetota</taxon>
        <taxon>Actinomycetes</taxon>
        <taxon>Mycobacteriales</taxon>
        <taxon>Nocardiaceae</taxon>
        <taxon>Nocardia</taxon>
    </lineage>
</organism>
<evidence type="ECO:0000313" key="2">
    <source>
        <dbReference type="EMBL" id="MQY31933.1"/>
    </source>
</evidence>
<dbReference type="RefSeq" id="WP_153349146.1">
    <property type="nucleotide sequence ID" value="NZ_WEGI01000026.1"/>
</dbReference>
<feature type="region of interest" description="Disordered" evidence="1">
    <location>
        <begin position="171"/>
        <end position="204"/>
    </location>
</feature>
<protein>
    <submittedName>
        <fullName evidence="2">Uncharacterized protein</fullName>
    </submittedName>
</protein>
<dbReference type="OrthoDB" id="3383530at2"/>
<evidence type="ECO:0000313" key="3">
    <source>
        <dbReference type="Proteomes" id="UP000431401"/>
    </source>
</evidence>
<comment type="caution">
    <text evidence="2">The sequence shown here is derived from an EMBL/GenBank/DDBJ whole genome shotgun (WGS) entry which is preliminary data.</text>
</comment>